<organism evidence="5 6">
    <name type="scientific">Candida maltosa (strain Xu316)</name>
    <name type="common">Yeast</name>
    <dbReference type="NCBI Taxonomy" id="1245528"/>
    <lineage>
        <taxon>Eukaryota</taxon>
        <taxon>Fungi</taxon>
        <taxon>Dikarya</taxon>
        <taxon>Ascomycota</taxon>
        <taxon>Saccharomycotina</taxon>
        <taxon>Pichiomycetes</taxon>
        <taxon>Debaryomycetaceae</taxon>
        <taxon>Candida/Lodderomyces clade</taxon>
        <taxon>Candida</taxon>
    </lineage>
</organism>
<dbReference type="InterPro" id="IPR042214">
    <property type="entry name" value="TruD_catalytic"/>
</dbReference>
<dbReference type="STRING" id="1245528.M3HPI5"/>
<keyword evidence="6" id="KW-1185">Reference proteome</keyword>
<dbReference type="Gene3D" id="3.30.2350.20">
    <property type="entry name" value="TruD, catalytic domain"/>
    <property type="match status" value="2"/>
</dbReference>
<reference evidence="5 6" key="1">
    <citation type="submission" date="2013-02" db="EMBL/GenBank/DDBJ databases">
        <title>Genome sequence of Candida maltosa Xu316, a potential industrial strain for xylitol and ethanol production.</title>
        <authorList>
            <person name="Yu J."/>
            <person name="Wang Q."/>
            <person name="Geng X."/>
            <person name="Bao W."/>
            <person name="He P."/>
            <person name="Cai J."/>
        </authorList>
    </citation>
    <scope>NUCLEOTIDE SEQUENCE [LARGE SCALE GENOMIC DNA]</scope>
    <source>
        <strain evidence="6">Xu316</strain>
    </source>
</reference>
<evidence type="ECO:0000256" key="2">
    <source>
        <dbReference type="ARBA" id="ARBA00023235"/>
    </source>
</evidence>
<dbReference type="CDD" id="cd02576">
    <property type="entry name" value="PseudoU_synth_ScPUS7"/>
    <property type="match status" value="1"/>
</dbReference>
<dbReference type="GO" id="GO:0005634">
    <property type="term" value="C:nucleus"/>
    <property type="evidence" value="ECO:0007669"/>
    <property type="project" value="TreeGrafter"/>
</dbReference>
<feature type="domain" description="TRUD" evidence="4">
    <location>
        <begin position="361"/>
        <end position="595"/>
    </location>
</feature>
<gene>
    <name evidence="5" type="ORF">G210_5846</name>
</gene>
<dbReference type="AlphaFoldDB" id="M3HPI5"/>
<sequence>MSASLKRTPSQELLSSSTVKKLKPTFTGISEEKAGITQFINPNVTGFSGLLKTLHSDFQVNEIGLDGEVVSLVDDGIDVGPTKKELKMQERAKFQEQFAGKTEEEVEEIKAKLKQERMEARKQEEGEGKEKPYDLSAEDRDELLKYISSEELTQIEDLFTNGGNMETKSTFGDKEKRTELHKLFRKAFQGKLDTVTSPETHTFKVAIATKRSRQPPPQQDSMHHVDENGVLNYGLGPYKPYLHFTLYKQNRDTIETANNISKLLRINHKAVNYAGTKDRRGATCQRLSINNGKVLRVNALNKSKKNGFTLGSFSYENYPLKLGDLKGNQFTILLRDVKSNDGDKDIKSVISTCFESLKKNGFINYYGMQRFGTFSVSTHEFGKLILTQKWEEFVELLMSEQESVAPASVEARQIWKQTRNAKDALDKLPRFFVAENAILKTLANEKQDEDKKYSKNAYLKCIQAIPKNLRSMYGHAYQAYIWNRVASKRIELYGLDLVEGDLVFENGEDGLDEDVAYVNDAKVKSLTKEDIDSGKYSIFDVILPSPGFKITYPTNETLRQVYIDTMAKDDLDPFKMARNIKEFSLAGTYRKLMAKAENLSYELIGYSDDEKPLIRTDLEILELKKQQPSEEPNRIVENDENGDKLAVLIKMQLGTSTYATMALREFMRLDTSCYREGLCK</sequence>
<comment type="caution">
    <text evidence="5">The sequence shown here is derived from an EMBL/GenBank/DDBJ whole genome shotgun (WGS) entry which is preliminary data.</text>
</comment>
<dbReference type="Proteomes" id="UP000011777">
    <property type="component" value="Unassembled WGS sequence"/>
</dbReference>
<evidence type="ECO:0000259" key="4">
    <source>
        <dbReference type="PROSITE" id="PS50984"/>
    </source>
</evidence>
<dbReference type="GO" id="GO:0009982">
    <property type="term" value="F:pseudouridine synthase activity"/>
    <property type="evidence" value="ECO:0007669"/>
    <property type="project" value="InterPro"/>
</dbReference>
<dbReference type="PROSITE" id="PS50984">
    <property type="entry name" value="TRUD"/>
    <property type="match status" value="1"/>
</dbReference>
<keyword evidence="2" id="KW-0413">Isomerase</keyword>
<dbReference type="InterPro" id="IPR001656">
    <property type="entry name" value="PsdUridine_synth_TruD"/>
</dbReference>
<dbReference type="PIRSF" id="PIRSF037016">
    <property type="entry name" value="Pseudouridin_synth_euk_prd"/>
    <property type="match status" value="1"/>
</dbReference>
<evidence type="ECO:0000313" key="6">
    <source>
        <dbReference type="Proteomes" id="UP000011777"/>
    </source>
</evidence>
<feature type="coiled-coil region" evidence="3">
    <location>
        <begin position="99"/>
        <end position="126"/>
    </location>
</feature>
<dbReference type="SUPFAM" id="SSF55120">
    <property type="entry name" value="Pseudouridine synthase"/>
    <property type="match status" value="1"/>
</dbReference>
<dbReference type="InterPro" id="IPR011760">
    <property type="entry name" value="PsdUridine_synth_TruD_insert"/>
</dbReference>
<dbReference type="GO" id="GO:0003723">
    <property type="term" value="F:RNA binding"/>
    <property type="evidence" value="ECO:0007669"/>
    <property type="project" value="InterPro"/>
</dbReference>
<dbReference type="PANTHER" id="PTHR13326:SF21">
    <property type="entry name" value="PSEUDOURIDYLATE SYNTHASE PUS7L"/>
    <property type="match status" value="1"/>
</dbReference>
<dbReference type="HOGENOM" id="CLU_005281_0_2_1"/>
<dbReference type="Pfam" id="PF01142">
    <property type="entry name" value="TruD"/>
    <property type="match status" value="1"/>
</dbReference>
<dbReference type="OrthoDB" id="447290at2759"/>
<dbReference type="InterPro" id="IPR020103">
    <property type="entry name" value="PsdUridine_synth_cat_dom_sf"/>
</dbReference>
<proteinExistence type="inferred from homology"/>
<evidence type="ECO:0000256" key="3">
    <source>
        <dbReference type="SAM" id="Coils"/>
    </source>
</evidence>
<dbReference type="eggNOG" id="KOG2339">
    <property type="taxonomic scope" value="Eukaryota"/>
</dbReference>
<dbReference type="EMBL" id="AOGT01000680">
    <property type="protein sequence ID" value="EMG49392.1"/>
    <property type="molecule type" value="Genomic_DNA"/>
</dbReference>
<name>M3HPI5_CANMX</name>
<comment type="similarity">
    <text evidence="1">Belongs to the pseudouridine synthase TruD family.</text>
</comment>
<keyword evidence="3" id="KW-0175">Coiled coil</keyword>
<dbReference type="PANTHER" id="PTHR13326">
    <property type="entry name" value="TRNA PSEUDOURIDINE SYNTHASE D"/>
    <property type="match status" value="1"/>
</dbReference>
<evidence type="ECO:0000256" key="1">
    <source>
        <dbReference type="ARBA" id="ARBA00007953"/>
    </source>
</evidence>
<dbReference type="OMA" id="WINYFGH"/>
<accession>M3HPI5</accession>
<dbReference type="NCBIfam" id="TIGR00094">
    <property type="entry name" value="tRNA_TruD_broad"/>
    <property type="match status" value="1"/>
</dbReference>
<evidence type="ECO:0000313" key="5">
    <source>
        <dbReference type="EMBL" id="EMG49392.1"/>
    </source>
</evidence>
<dbReference type="GO" id="GO:0001522">
    <property type="term" value="P:pseudouridine synthesis"/>
    <property type="evidence" value="ECO:0007669"/>
    <property type="project" value="InterPro"/>
</dbReference>
<protein>
    <recommendedName>
        <fullName evidence="4">TRUD domain-containing protein</fullName>
    </recommendedName>
</protein>